<dbReference type="InterPro" id="IPR000315">
    <property type="entry name" value="Znf_B-box"/>
</dbReference>
<dbReference type="PROSITE" id="PS50119">
    <property type="entry name" value="ZF_BBOX"/>
    <property type="match status" value="2"/>
</dbReference>
<protein>
    <submittedName>
        <fullName evidence="4">B-box zinc finger protein</fullName>
    </submittedName>
</protein>
<feature type="domain" description="B box-type" evidence="3">
    <location>
        <begin position="96"/>
        <end position="137"/>
    </location>
</feature>
<accession>A0AAV7ZMB1</accession>
<feature type="compositionally biased region" description="Basic residues" evidence="2">
    <location>
        <begin position="1"/>
        <end position="11"/>
    </location>
</feature>
<gene>
    <name evidence="4" type="ORF">M0812_13600</name>
</gene>
<dbReference type="SUPFAM" id="SSF57845">
    <property type="entry name" value="B-box zinc-binding domain"/>
    <property type="match status" value="2"/>
</dbReference>
<keyword evidence="1" id="KW-0862">Zinc</keyword>
<keyword evidence="1" id="KW-0479">Metal-binding</keyword>
<reference evidence="4" key="1">
    <citation type="submission" date="2022-08" db="EMBL/GenBank/DDBJ databases">
        <title>Novel sulphate-reducing endosymbionts in the free-living metamonad Anaeramoeba.</title>
        <authorList>
            <person name="Jerlstrom-Hultqvist J."/>
            <person name="Cepicka I."/>
            <person name="Gallot-Lavallee L."/>
            <person name="Salas-Leiva D."/>
            <person name="Curtis B.A."/>
            <person name="Zahonova K."/>
            <person name="Pipaliya S."/>
            <person name="Dacks J."/>
            <person name="Roger A.J."/>
        </authorList>
    </citation>
    <scope>NUCLEOTIDE SEQUENCE</scope>
    <source>
        <strain evidence="4">Busselton2</strain>
    </source>
</reference>
<comment type="caution">
    <text evidence="4">The sequence shown here is derived from an EMBL/GenBank/DDBJ whole genome shotgun (WGS) entry which is preliminary data.</text>
</comment>
<sequence length="153" mass="18483">MENSKHKKTRSKDKFEKGKQRLKKEQQNNEVRQLQVPVELPGPQCEVCEETKADFYCTKCEAHYCQNCESEVHTLFWKKKHKEFIFKEPYTPQKKINHNICDKHKEKLSLYCQNENRLICSECYEICRKNNHSILGLNEYSNEIYEKKKMIFK</sequence>
<name>A0AAV7ZMB1_9EUKA</name>
<dbReference type="EMBL" id="JANTQA010000029">
    <property type="protein sequence ID" value="KAJ3441587.1"/>
    <property type="molecule type" value="Genomic_DNA"/>
</dbReference>
<evidence type="ECO:0000256" key="1">
    <source>
        <dbReference type="PROSITE-ProRule" id="PRU00024"/>
    </source>
</evidence>
<organism evidence="4 5">
    <name type="scientific">Anaeramoeba flamelloides</name>
    <dbReference type="NCBI Taxonomy" id="1746091"/>
    <lineage>
        <taxon>Eukaryota</taxon>
        <taxon>Metamonada</taxon>
        <taxon>Anaeramoebidae</taxon>
        <taxon>Anaeramoeba</taxon>
    </lineage>
</organism>
<dbReference type="AlphaFoldDB" id="A0AAV7ZMB1"/>
<feature type="region of interest" description="Disordered" evidence="2">
    <location>
        <begin position="1"/>
        <end position="33"/>
    </location>
</feature>
<dbReference type="GO" id="GO:0008270">
    <property type="term" value="F:zinc ion binding"/>
    <property type="evidence" value="ECO:0007669"/>
    <property type="project" value="UniProtKB-KW"/>
</dbReference>
<keyword evidence="1" id="KW-0863">Zinc-finger</keyword>
<evidence type="ECO:0000259" key="3">
    <source>
        <dbReference type="PROSITE" id="PS50119"/>
    </source>
</evidence>
<evidence type="ECO:0000313" key="5">
    <source>
        <dbReference type="Proteomes" id="UP001146793"/>
    </source>
</evidence>
<dbReference type="Gene3D" id="3.30.160.60">
    <property type="entry name" value="Classic Zinc Finger"/>
    <property type="match status" value="1"/>
</dbReference>
<dbReference type="Pfam" id="PF00643">
    <property type="entry name" value="zf-B_box"/>
    <property type="match status" value="2"/>
</dbReference>
<proteinExistence type="predicted"/>
<evidence type="ECO:0000313" key="4">
    <source>
        <dbReference type="EMBL" id="KAJ3441587.1"/>
    </source>
</evidence>
<feature type="domain" description="B box-type" evidence="3">
    <location>
        <begin position="45"/>
        <end position="84"/>
    </location>
</feature>
<evidence type="ECO:0000256" key="2">
    <source>
        <dbReference type="SAM" id="MobiDB-lite"/>
    </source>
</evidence>
<feature type="compositionally biased region" description="Basic and acidic residues" evidence="2">
    <location>
        <begin position="12"/>
        <end position="27"/>
    </location>
</feature>
<dbReference type="Proteomes" id="UP001146793">
    <property type="component" value="Unassembled WGS sequence"/>
</dbReference>